<dbReference type="SUPFAM" id="SSF51905">
    <property type="entry name" value="FAD/NAD(P)-binding domain"/>
    <property type="match status" value="1"/>
</dbReference>
<dbReference type="NCBIfam" id="TIGR01810">
    <property type="entry name" value="betA"/>
    <property type="match status" value="1"/>
</dbReference>
<organism evidence="12 13">
    <name type="scientific">Mesorhizobium onobrychidis</name>
    <dbReference type="NCBI Taxonomy" id="2775404"/>
    <lineage>
        <taxon>Bacteria</taxon>
        <taxon>Pseudomonadati</taxon>
        <taxon>Pseudomonadota</taxon>
        <taxon>Alphaproteobacteria</taxon>
        <taxon>Hyphomicrobiales</taxon>
        <taxon>Phyllobacteriaceae</taxon>
        <taxon>Mesorhizobium</taxon>
    </lineage>
</organism>
<feature type="domain" description="Glucose-methanol-choline oxidoreductase N-terminal" evidence="11">
    <location>
        <begin position="252"/>
        <end position="266"/>
    </location>
</feature>
<feature type="binding site" evidence="6">
    <location>
        <begin position="5"/>
        <end position="34"/>
    </location>
    <ligand>
        <name>FAD</name>
        <dbReference type="ChEBI" id="CHEBI:57692"/>
    </ligand>
</feature>
<evidence type="ECO:0000256" key="6">
    <source>
        <dbReference type="HAMAP-Rule" id="MF_00750"/>
    </source>
</evidence>
<dbReference type="Gene3D" id="3.50.50.60">
    <property type="entry name" value="FAD/NAD(P)-binding domain"/>
    <property type="match status" value="1"/>
</dbReference>
<comment type="function">
    <text evidence="6">Involved in the biosynthesis of the osmoprotectant glycine betaine. Catalyzes the oxidation of choline to betaine aldehyde and betaine aldehyde to glycine betaine at the same rate.</text>
</comment>
<dbReference type="InterPro" id="IPR012132">
    <property type="entry name" value="GMC_OxRdtase"/>
</dbReference>
<reference evidence="12" key="1">
    <citation type="submission" date="2020-09" db="EMBL/GenBank/DDBJ databases">
        <title>Rhizobia associated with sainfoin plants.</title>
        <authorList>
            <person name="Asharfi S."/>
            <person name="Kuzmanovic N."/>
            <person name="Bunk B."/>
            <person name="Sproeer C."/>
            <person name="Becker M."/>
            <person name="Thuenen T."/>
        </authorList>
    </citation>
    <scope>NUCLEOTIDE SEQUENCE</scope>
    <source>
        <strain evidence="12">OM4</strain>
    </source>
</reference>
<evidence type="ECO:0000259" key="10">
    <source>
        <dbReference type="PROSITE" id="PS00623"/>
    </source>
</evidence>
<sequence>MLEADFVIIGSGSAGSAMAYRLSEDGKHSVIVIEFGGSDVGPLIQMPSALSIPLNMSLYDWGFASEPEPHLGGRVLATPRGKVIGGSSSINGMVYVRGHARDFDHWAEQGAAGWGFADVLPYFKRMEDANGGENGWRGHGGPLTVQRGSRTNPLYGAFVEAGRQAGFELTNDYNGAKQEGFGPMEQTIRGGRRWSAASAYLRPALRRKNVSLVKGFARRVIIENQRATGVEIETRKRIQVIKARREVIVAASSINSPKLLMLSGIGQAEHLREYGIQVVADRPGVGRNLQDHMELYIQQESTQPITLNSVLNPFSKAMIGAQWLFFKSGLGATNHFEAAAFVRSRAGVDYPDIQYHFIPAAVRYDGRAAAKAHGFQAHVGPMRSKSRGSVMLRSPDPRSKPVIRFNYMSHPDDWTEFRHCIRLTREIFGQSAFDPYRGKEISPGSHVQSDDDLDAFIRDHAESAYHPCGTCKMGRTDDPMSVVDPQCRVIGVEGLRVADSSIFPRVTNGNLNAPSIMTGEKAADHILGRTPLAPSNQEPWINPRWQASDR</sequence>
<dbReference type="Pfam" id="PF05199">
    <property type="entry name" value="GMC_oxred_C"/>
    <property type="match status" value="1"/>
</dbReference>
<dbReference type="GO" id="GO:0008812">
    <property type="term" value="F:choline dehydrogenase activity"/>
    <property type="evidence" value="ECO:0007669"/>
    <property type="project" value="UniProtKB-EC"/>
</dbReference>
<dbReference type="EMBL" id="CP062229">
    <property type="protein sequence ID" value="UVC14224.1"/>
    <property type="molecule type" value="Genomic_DNA"/>
</dbReference>
<dbReference type="InterPro" id="IPR000172">
    <property type="entry name" value="GMC_OxRdtase_N"/>
</dbReference>
<dbReference type="RefSeq" id="WP_258118360.1">
    <property type="nucleotide sequence ID" value="NZ_CP062229.1"/>
</dbReference>
<feature type="active site" description="Proton acceptor" evidence="6">
    <location>
        <position position="466"/>
    </location>
</feature>
<dbReference type="EC" id="1.1.99.1" evidence="6"/>
<evidence type="ECO:0000256" key="5">
    <source>
        <dbReference type="ARBA" id="ARBA00023002"/>
    </source>
</evidence>
<protein>
    <recommendedName>
        <fullName evidence="6">Oxygen-dependent choline dehydrogenase</fullName>
        <shortName evidence="6">CDH</shortName>
        <shortName evidence="6">CHD</shortName>
        <ecNumber evidence="6">1.1.99.1</ecNumber>
    </recommendedName>
    <alternativeName>
        <fullName evidence="6">Betaine aldehyde dehydrogenase</fullName>
        <shortName evidence="6">BADH</shortName>
        <ecNumber evidence="6">1.2.1.8</ecNumber>
    </alternativeName>
</protein>
<dbReference type="PANTHER" id="PTHR11552">
    <property type="entry name" value="GLUCOSE-METHANOL-CHOLINE GMC OXIDOREDUCTASE"/>
    <property type="match status" value="1"/>
</dbReference>
<dbReference type="HAMAP" id="MF_00750">
    <property type="entry name" value="Choline_dehydrogen"/>
    <property type="match status" value="1"/>
</dbReference>
<dbReference type="PIRSF" id="PIRSF000137">
    <property type="entry name" value="Alcohol_oxidase"/>
    <property type="match status" value="1"/>
</dbReference>
<gene>
    <name evidence="6 12" type="primary">betA</name>
    <name evidence="12" type="ORF">IHQ72_26675</name>
</gene>
<dbReference type="InterPro" id="IPR007867">
    <property type="entry name" value="GMC_OxRtase_C"/>
</dbReference>
<keyword evidence="6" id="KW-0520">NAD</keyword>
<dbReference type="PANTHER" id="PTHR11552:SF147">
    <property type="entry name" value="CHOLINE DEHYDROGENASE, MITOCHONDRIAL"/>
    <property type="match status" value="1"/>
</dbReference>
<dbReference type="SUPFAM" id="SSF54373">
    <property type="entry name" value="FAD-linked reductases, C-terminal domain"/>
    <property type="match status" value="1"/>
</dbReference>
<dbReference type="Pfam" id="PF00732">
    <property type="entry name" value="GMC_oxred_N"/>
    <property type="match status" value="1"/>
</dbReference>
<dbReference type="PROSITE" id="PS00624">
    <property type="entry name" value="GMC_OXRED_2"/>
    <property type="match status" value="1"/>
</dbReference>
<evidence type="ECO:0000259" key="11">
    <source>
        <dbReference type="PROSITE" id="PS00624"/>
    </source>
</evidence>
<dbReference type="EC" id="1.2.1.8" evidence="6"/>
<name>A0ABY5QTI8_9HYPH</name>
<dbReference type="PROSITE" id="PS00623">
    <property type="entry name" value="GMC_OXRED_1"/>
    <property type="match status" value="1"/>
</dbReference>
<keyword evidence="13" id="KW-1185">Reference proteome</keyword>
<evidence type="ECO:0000313" key="12">
    <source>
        <dbReference type="EMBL" id="UVC14224.1"/>
    </source>
</evidence>
<evidence type="ECO:0000256" key="4">
    <source>
        <dbReference type="ARBA" id="ARBA00022827"/>
    </source>
</evidence>
<evidence type="ECO:0000256" key="1">
    <source>
        <dbReference type="ARBA" id="ARBA00001974"/>
    </source>
</evidence>
<accession>A0ABY5QTI8</accession>
<evidence type="ECO:0000256" key="7">
    <source>
        <dbReference type="RuleBase" id="RU003968"/>
    </source>
</evidence>
<keyword evidence="5 6" id="KW-0560">Oxidoreductase</keyword>
<dbReference type="InterPro" id="IPR036188">
    <property type="entry name" value="FAD/NAD-bd_sf"/>
</dbReference>
<keyword evidence="3 6" id="KW-0285">Flavoprotein</keyword>
<feature type="region of interest" description="Disordered" evidence="9">
    <location>
        <begin position="530"/>
        <end position="550"/>
    </location>
</feature>
<comment type="catalytic activity">
    <reaction evidence="6">
        <text>betaine aldehyde + NAD(+) + H2O = glycine betaine + NADH + 2 H(+)</text>
        <dbReference type="Rhea" id="RHEA:15305"/>
        <dbReference type="ChEBI" id="CHEBI:15377"/>
        <dbReference type="ChEBI" id="CHEBI:15378"/>
        <dbReference type="ChEBI" id="CHEBI:15710"/>
        <dbReference type="ChEBI" id="CHEBI:17750"/>
        <dbReference type="ChEBI" id="CHEBI:57540"/>
        <dbReference type="ChEBI" id="CHEBI:57945"/>
        <dbReference type="EC" id="1.2.1.8"/>
    </reaction>
</comment>
<evidence type="ECO:0000313" key="13">
    <source>
        <dbReference type="Proteomes" id="UP001058098"/>
    </source>
</evidence>
<evidence type="ECO:0000256" key="2">
    <source>
        <dbReference type="ARBA" id="ARBA00010790"/>
    </source>
</evidence>
<dbReference type="Gene3D" id="3.30.560.10">
    <property type="entry name" value="Glucose Oxidase, domain 3"/>
    <property type="match status" value="1"/>
</dbReference>
<feature type="domain" description="Glucose-methanol-choline oxidoreductase N-terminal" evidence="10">
    <location>
        <begin position="81"/>
        <end position="104"/>
    </location>
</feature>
<dbReference type="InterPro" id="IPR011533">
    <property type="entry name" value="BetA"/>
</dbReference>
<evidence type="ECO:0000256" key="8">
    <source>
        <dbReference type="RuleBase" id="RU003969"/>
    </source>
</evidence>
<proteinExistence type="inferred from homology"/>
<dbReference type="NCBIfam" id="NF002550">
    <property type="entry name" value="PRK02106.1"/>
    <property type="match status" value="1"/>
</dbReference>
<comment type="cofactor">
    <cofactor evidence="1 6">
        <name>FAD</name>
        <dbReference type="ChEBI" id="CHEBI:57692"/>
    </cofactor>
</comment>
<comment type="pathway">
    <text evidence="6 8">Amine and polyamine biosynthesis; betaine biosynthesis via choline pathway; betaine aldehyde from choline (cytochrome c reductase route): step 1/1.</text>
</comment>
<dbReference type="Proteomes" id="UP001058098">
    <property type="component" value="Chromosome"/>
</dbReference>
<comment type="catalytic activity">
    <reaction evidence="6 8">
        <text>choline + A = betaine aldehyde + AH2</text>
        <dbReference type="Rhea" id="RHEA:17433"/>
        <dbReference type="ChEBI" id="CHEBI:13193"/>
        <dbReference type="ChEBI" id="CHEBI:15354"/>
        <dbReference type="ChEBI" id="CHEBI:15710"/>
        <dbReference type="ChEBI" id="CHEBI:17499"/>
        <dbReference type="EC" id="1.1.99.1"/>
    </reaction>
</comment>
<comment type="similarity">
    <text evidence="2 6 7">Belongs to the GMC oxidoreductase family.</text>
</comment>
<evidence type="ECO:0000256" key="9">
    <source>
        <dbReference type="SAM" id="MobiDB-lite"/>
    </source>
</evidence>
<keyword evidence="4 6" id="KW-0274">FAD</keyword>
<evidence type="ECO:0000256" key="3">
    <source>
        <dbReference type="ARBA" id="ARBA00022630"/>
    </source>
</evidence>